<accession>A0ACC2P0M7</accession>
<name>A0ACC2P0M7_9HYME</name>
<keyword evidence="2" id="KW-1185">Reference proteome</keyword>
<dbReference type="EMBL" id="CM056742">
    <property type="protein sequence ID" value="KAJ8676985.1"/>
    <property type="molecule type" value="Genomic_DNA"/>
</dbReference>
<evidence type="ECO:0000313" key="1">
    <source>
        <dbReference type="EMBL" id="KAJ8676985.1"/>
    </source>
</evidence>
<evidence type="ECO:0000313" key="2">
    <source>
        <dbReference type="Proteomes" id="UP001239111"/>
    </source>
</evidence>
<proteinExistence type="predicted"/>
<dbReference type="Proteomes" id="UP001239111">
    <property type="component" value="Chromosome 2"/>
</dbReference>
<reference evidence="1" key="1">
    <citation type="submission" date="2023-04" db="EMBL/GenBank/DDBJ databases">
        <title>A chromosome-level genome assembly of the parasitoid wasp Eretmocerus hayati.</title>
        <authorList>
            <person name="Zhong Y."/>
            <person name="Liu S."/>
            <person name="Liu Y."/>
        </authorList>
    </citation>
    <scope>NUCLEOTIDE SEQUENCE</scope>
    <source>
        <strain evidence="1">ZJU_SS_LIU_2023</strain>
    </source>
</reference>
<organism evidence="1 2">
    <name type="scientific">Eretmocerus hayati</name>
    <dbReference type="NCBI Taxonomy" id="131215"/>
    <lineage>
        <taxon>Eukaryota</taxon>
        <taxon>Metazoa</taxon>
        <taxon>Ecdysozoa</taxon>
        <taxon>Arthropoda</taxon>
        <taxon>Hexapoda</taxon>
        <taxon>Insecta</taxon>
        <taxon>Pterygota</taxon>
        <taxon>Neoptera</taxon>
        <taxon>Endopterygota</taxon>
        <taxon>Hymenoptera</taxon>
        <taxon>Apocrita</taxon>
        <taxon>Proctotrupomorpha</taxon>
        <taxon>Chalcidoidea</taxon>
        <taxon>Aphelinidae</taxon>
        <taxon>Aphelininae</taxon>
        <taxon>Eretmocerus</taxon>
    </lineage>
</organism>
<comment type="caution">
    <text evidence="1">The sequence shown here is derived from an EMBL/GenBank/DDBJ whole genome shotgun (WGS) entry which is preliminary data.</text>
</comment>
<protein>
    <submittedName>
        <fullName evidence="1">Uncharacterized protein</fullName>
    </submittedName>
</protein>
<sequence length="155" mass="18104">MMAISLITYAVNTRKTVIPISIHEEHFGQEGYKNVLAFRLLPHLLEHVFRRKVFADWKPCEEEMVECFVRHSETDCSEEDLEKIAADHRIKYLDKGIKNAQPFVLISGPLVLSPKFYVIIDEIIYKFESIISAMDFCFKSFHSFNLEYCLASEHL</sequence>
<gene>
    <name evidence="1" type="ORF">QAD02_012772</name>
</gene>